<dbReference type="Gene3D" id="3.10.350.10">
    <property type="entry name" value="LysM domain"/>
    <property type="match status" value="2"/>
</dbReference>
<dbReference type="PROSITE" id="PS00922">
    <property type="entry name" value="TRANSGLYCOSYLASE"/>
    <property type="match status" value="1"/>
</dbReference>
<dbReference type="EMBL" id="SWMU01000001">
    <property type="protein sequence ID" value="TKS57679.1"/>
    <property type="molecule type" value="Genomic_DNA"/>
</dbReference>
<dbReference type="Proteomes" id="UP000306552">
    <property type="component" value="Unassembled WGS sequence"/>
</dbReference>
<dbReference type="PANTHER" id="PTHR37423">
    <property type="entry name" value="SOLUBLE LYTIC MUREIN TRANSGLYCOSYLASE-RELATED"/>
    <property type="match status" value="1"/>
</dbReference>
<proteinExistence type="inferred from homology"/>
<dbReference type="InterPro" id="IPR000189">
    <property type="entry name" value="Transglyc_AS"/>
</dbReference>
<dbReference type="SMART" id="SM00257">
    <property type="entry name" value="LysM"/>
    <property type="match status" value="2"/>
</dbReference>
<protein>
    <submittedName>
        <fullName evidence="4">LysM peptidoglycan-binding domain-containing protein</fullName>
    </submittedName>
</protein>
<dbReference type="PANTHER" id="PTHR37423:SF2">
    <property type="entry name" value="MEMBRANE-BOUND LYTIC MUREIN TRANSGLYCOSYLASE C"/>
    <property type="match status" value="1"/>
</dbReference>
<dbReference type="Pfam" id="PF01476">
    <property type="entry name" value="LysM"/>
    <property type="match status" value="2"/>
</dbReference>
<evidence type="ECO:0000259" key="3">
    <source>
        <dbReference type="PROSITE" id="PS51782"/>
    </source>
</evidence>
<dbReference type="InterPro" id="IPR023346">
    <property type="entry name" value="Lysozyme-like_dom_sf"/>
</dbReference>
<dbReference type="OrthoDB" id="9815002at2"/>
<reference evidence="4 5" key="1">
    <citation type="submission" date="2019-04" db="EMBL/GenBank/DDBJ databases">
        <title>Psychroflexus halotolerans sp. nov., isolated from a marine solar saltern.</title>
        <authorList>
            <person name="Feng X."/>
        </authorList>
    </citation>
    <scope>NUCLEOTIDE SEQUENCE [LARGE SCALE GENOMIC DNA]</scope>
    <source>
        <strain evidence="4 5">WDS2C27</strain>
    </source>
</reference>
<comment type="caution">
    <text evidence="4">The sequence shown here is derived from an EMBL/GenBank/DDBJ whole genome shotgun (WGS) entry which is preliminary data.</text>
</comment>
<name>A0A4U5TTH4_9FLAO</name>
<dbReference type="PROSITE" id="PS51782">
    <property type="entry name" value="LYSM"/>
    <property type="match status" value="2"/>
</dbReference>
<dbReference type="SUPFAM" id="SSF54106">
    <property type="entry name" value="LysM domain"/>
    <property type="match status" value="2"/>
</dbReference>
<feature type="compositionally biased region" description="Low complexity" evidence="2">
    <location>
        <begin position="413"/>
        <end position="425"/>
    </location>
</feature>
<dbReference type="CDD" id="cd00118">
    <property type="entry name" value="LysM"/>
    <property type="match status" value="2"/>
</dbReference>
<gene>
    <name evidence="4" type="ORF">FCN74_00020</name>
</gene>
<organism evidence="4 5">
    <name type="scientific">Mesohalobacter halotolerans</name>
    <dbReference type="NCBI Taxonomy" id="1883405"/>
    <lineage>
        <taxon>Bacteria</taxon>
        <taxon>Pseudomonadati</taxon>
        <taxon>Bacteroidota</taxon>
        <taxon>Flavobacteriia</taxon>
        <taxon>Flavobacteriales</taxon>
        <taxon>Flavobacteriaceae</taxon>
        <taxon>Mesohalobacter</taxon>
    </lineage>
</organism>
<feature type="region of interest" description="Disordered" evidence="2">
    <location>
        <begin position="403"/>
        <end position="425"/>
    </location>
</feature>
<feature type="domain" description="LysM" evidence="3">
    <location>
        <begin position="425"/>
        <end position="469"/>
    </location>
</feature>
<evidence type="ECO:0000313" key="4">
    <source>
        <dbReference type="EMBL" id="TKS57679.1"/>
    </source>
</evidence>
<accession>A0A4U5TTH4</accession>
<sequence>MQVDTLVWYFEDFKESIVIDSSWQKLLSDQQLFKHQQDFYTKKNYIDTVDYDLSTDTLKHRLALLNANTPLDISYSEDLERLIQYYLKREKQNTEKLIRLSQYYFPMFERIFDKHNIPLEIKYLALVESALNPRAKSWVGATGLWQFMYHTGRMYDLDVSSYVDERMDPIRSTEAAAKYLKHLYDIFEDWDLALAAYNSGPGNVNKAIRRSGGQKDYWSIRPYLPRETSAYVPSFLAMLYIFEYAEAHDYQPHSTPMPYLATDTIQTKNLIKLEQVAEITNTNIEFLKFLNPSYKLGIIPYEPEKKYTIRLPYKAAGLFVANENKFYDYAQKDIAASEETLPQYYKVSDKIRYRVRRGDYLGKIAKRYGVRVSEIKRWNGMRNNRINISDRLTIYPRKANYTQTPIKKKSTHTTEGSKTTSAKSKTYTVKPGDSLWSISKQFEDLSVEDLKRINNLNNVGLKPGMRLKISS</sequence>
<dbReference type="GO" id="GO:0000270">
    <property type="term" value="P:peptidoglycan metabolic process"/>
    <property type="evidence" value="ECO:0007669"/>
    <property type="project" value="InterPro"/>
</dbReference>
<comment type="similarity">
    <text evidence="1">Belongs to the transglycosylase Slt family.</text>
</comment>
<evidence type="ECO:0000256" key="2">
    <source>
        <dbReference type="SAM" id="MobiDB-lite"/>
    </source>
</evidence>
<dbReference type="Gene3D" id="1.10.530.10">
    <property type="match status" value="1"/>
</dbReference>
<dbReference type="InterPro" id="IPR008258">
    <property type="entry name" value="Transglycosylase_SLT_dom_1"/>
</dbReference>
<dbReference type="CDD" id="cd16894">
    <property type="entry name" value="MltD-like"/>
    <property type="match status" value="1"/>
</dbReference>
<dbReference type="SUPFAM" id="SSF53955">
    <property type="entry name" value="Lysozyme-like"/>
    <property type="match status" value="1"/>
</dbReference>
<evidence type="ECO:0000313" key="5">
    <source>
        <dbReference type="Proteomes" id="UP000306552"/>
    </source>
</evidence>
<dbReference type="GO" id="GO:0016020">
    <property type="term" value="C:membrane"/>
    <property type="evidence" value="ECO:0007669"/>
    <property type="project" value="InterPro"/>
</dbReference>
<dbReference type="GO" id="GO:0008933">
    <property type="term" value="F:peptidoglycan lytic transglycosylase activity"/>
    <property type="evidence" value="ECO:0007669"/>
    <property type="project" value="InterPro"/>
</dbReference>
<dbReference type="AlphaFoldDB" id="A0A4U5TTH4"/>
<dbReference type="Pfam" id="PF01464">
    <property type="entry name" value="SLT"/>
    <property type="match status" value="1"/>
</dbReference>
<evidence type="ECO:0000256" key="1">
    <source>
        <dbReference type="ARBA" id="ARBA00007734"/>
    </source>
</evidence>
<dbReference type="InterPro" id="IPR018392">
    <property type="entry name" value="LysM"/>
</dbReference>
<feature type="domain" description="LysM" evidence="3">
    <location>
        <begin position="351"/>
        <end position="394"/>
    </location>
</feature>
<dbReference type="InterPro" id="IPR036779">
    <property type="entry name" value="LysM_dom_sf"/>
</dbReference>
<keyword evidence="5" id="KW-1185">Reference proteome</keyword>